<reference evidence="2 3" key="1">
    <citation type="journal article" date="2023" name="Microbiol. Spectr.">
        <title>Synergy between Genome Mining, Metabolomics, and Bioinformatics Uncovers Antibacterial Chlorinated Carbazole Alkaloids and Their Biosynthetic Gene Cluster from Streptomyces tubbatahanensis sp. nov., a Novel Actinomycete Isolated from Sulu Sea, Philippines.</title>
        <authorList>
            <person name="Tenebro C.P."/>
            <person name="Trono D.J.V.L."/>
            <person name="Balida L.A.P."/>
            <person name="Bayog L.K.A."/>
            <person name="Bruna J.R."/>
            <person name="Sabido E.M."/>
            <person name="Caspe D.P.C."/>
            <person name="de Los Santos E.L.C."/>
            <person name="Saludes J.P."/>
            <person name="Dalisay D.S."/>
        </authorList>
    </citation>
    <scope>NUCLEOTIDE SEQUENCE [LARGE SCALE GENOMIC DNA]</scope>
    <source>
        <strain evidence="2 3">DSD3025</strain>
    </source>
</reference>
<accession>A0ABY3XQA3</accession>
<evidence type="ECO:0000313" key="3">
    <source>
        <dbReference type="Proteomes" id="UP001202244"/>
    </source>
</evidence>
<protein>
    <recommendedName>
        <fullName evidence="4">Integral membrane protein</fullName>
    </recommendedName>
</protein>
<feature type="transmembrane region" description="Helical" evidence="1">
    <location>
        <begin position="110"/>
        <end position="134"/>
    </location>
</feature>
<proteinExistence type="predicted"/>
<evidence type="ECO:0000313" key="2">
    <source>
        <dbReference type="EMBL" id="UNS96601.1"/>
    </source>
</evidence>
<dbReference type="RefSeq" id="WP_242750643.1">
    <property type="nucleotide sequence ID" value="NZ_CP093846.1"/>
</dbReference>
<evidence type="ECO:0000256" key="1">
    <source>
        <dbReference type="SAM" id="Phobius"/>
    </source>
</evidence>
<evidence type="ECO:0008006" key="4">
    <source>
        <dbReference type="Google" id="ProtNLM"/>
    </source>
</evidence>
<feature type="transmembrane region" description="Helical" evidence="1">
    <location>
        <begin position="16"/>
        <end position="37"/>
    </location>
</feature>
<keyword evidence="3" id="KW-1185">Reference proteome</keyword>
<name>A0ABY3XQA3_9ACTN</name>
<dbReference type="EMBL" id="CP093846">
    <property type="protein sequence ID" value="UNS96601.1"/>
    <property type="molecule type" value="Genomic_DNA"/>
</dbReference>
<organism evidence="2 3">
    <name type="scientific">Streptomyces tubbatahanensis</name>
    <dbReference type="NCBI Taxonomy" id="2923272"/>
    <lineage>
        <taxon>Bacteria</taxon>
        <taxon>Bacillati</taxon>
        <taxon>Actinomycetota</taxon>
        <taxon>Actinomycetes</taxon>
        <taxon>Kitasatosporales</taxon>
        <taxon>Streptomycetaceae</taxon>
        <taxon>Streptomyces</taxon>
    </lineage>
</organism>
<keyword evidence="1" id="KW-0472">Membrane</keyword>
<sequence length="152" mass="16158">MTSEGLRVRWRSVPRWGRWVAAGYLAGFSEGGCAHLFDLLRGGIHVYAPIAAVPWQVFFVGLVVLDPLVVVLVAGARAAGVWLAGAVMTADVVANWVVDWQWVREDPGWALRPVGLLPITLFGVFVLVTCAPLAGAVESGGRVRAGVGSVPE</sequence>
<gene>
    <name evidence="2" type="ORF">MMF93_08830</name>
</gene>
<feature type="transmembrane region" description="Helical" evidence="1">
    <location>
        <begin position="57"/>
        <end position="74"/>
    </location>
</feature>
<feature type="transmembrane region" description="Helical" evidence="1">
    <location>
        <begin position="81"/>
        <end position="98"/>
    </location>
</feature>
<dbReference type="Proteomes" id="UP001202244">
    <property type="component" value="Chromosome"/>
</dbReference>
<keyword evidence="1" id="KW-0812">Transmembrane</keyword>
<keyword evidence="1" id="KW-1133">Transmembrane helix</keyword>